<feature type="compositionally biased region" description="Polar residues" evidence="1">
    <location>
        <begin position="173"/>
        <end position="182"/>
    </location>
</feature>
<comment type="caution">
    <text evidence="2">The sequence shown here is derived from an EMBL/GenBank/DDBJ whole genome shotgun (WGS) entry which is preliminary data.</text>
</comment>
<feature type="compositionally biased region" description="Polar residues" evidence="1">
    <location>
        <begin position="139"/>
        <end position="156"/>
    </location>
</feature>
<dbReference type="Proteomes" id="UP001321473">
    <property type="component" value="Unassembled WGS sequence"/>
</dbReference>
<dbReference type="AlphaFoldDB" id="A0AAQ4D7B3"/>
<organism evidence="2 3">
    <name type="scientific">Amblyomma americanum</name>
    <name type="common">Lone star tick</name>
    <dbReference type="NCBI Taxonomy" id="6943"/>
    <lineage>
        <taxon>Eukaryota</taxon>
        <taxon>Metazoa</taxon>
        <taxon>Ecdysozoa</taxon>
        <taxon>Arthropoda</taxon>
        <taxon>Chelicerata</taxon>
        <taxon>Arachnida</taxon>
        <taxon>Acari</taxon>
        <taxon>Parasitiformes</taxon>
        <taxon>Ixodida</taxon>
        <taxon>Ixodoidea</taxon>
        <taxon>Ixodidae</taxon>
        <taxon>Amblyomminae</taxon>
        <taxon>Amblyomma</taxon>
    </lineage>
</organism>
<reference evidence="2 3" key="1">
    <citation type="journal article" date="2023" name="Arcadia Sci">
        <title>De novo assembly of a long-read Amblyomma americanum tick genome.</title>
        <authorList>
            <person name="Chou S."/>
            <person name="Poskanzer K.E."/>
            <person name="Rollins M."/>
            <person name="Thuy-Boun P.S."/>
        </authorList>
    </citation>
    <scope>NUCLEOTIDE SEQUENCE [LARGE SCALE GENOMIC DNA]</scope>
    <source>
        <strain evidence="2">F_SG_1</strain>
        <tissue evidence="2">Salivary glands</tissue>
    </source>
</reference>
<keyword evidence="3" id="KW-1185">Reference proteome</keyword>
<feature type="compositionally biased region" description="Low complexity" evidence="1">
    <location>
        <begin position="1"/>
        <end position="12"/>
    </location>
</feature>
<protein>
    <submittedName>
        <fullName evidence="2">Uncharacterized protein</fullName>
    </submittedName>
</protein>
<accession>A0AAQ4D7B3</accession>
<feature type="region of interest" description="Disordered" evidence="1">
    <location>
        <begin position="1"/>
        <end position="182"/>
    </location>
</feature>
<sequence length="182" mass="19670">MPSDLPSSSNGSSKRKLTTGKSAAKKAAPKRTRKARSPASDSDDASPRKTRNTKATATKASTKTEKEDQNAVPKSAAKTGARKKAINTISRAMNAEDDFIPTYESGPRTTEVKPTKPVRNRRLPRVPSSRDSSSDSHSYQMSNRWSTSSTFGGDSASSHVSRRHSSSSVSFEPRSTQPVRVT</sequence>
<evidence type="ECO:0000256" key="1">
    <source>
        <dbReference type="SAM" id="MobiDB-lite"/>
    </source>
</evidence>
<gene>
    <name evidence="2" type="ORF">V5799_004017</name>
</gene>
<evidence type="ECO:0000313" key="3">
    <source>
        <dbReference type="Proteomes" id="UP001321473"/>
    </source>
</evidence>
<evidence type="ECO:0000313" key="2">
    <source>
        <dbReference type="EMBL" id="KAK8758353.1"/>
    </source>
</evidence>
<proteinExistence type="predicted"/>
<dbReference type="EMBL" id="JARKHS020034210">
    <property type="protein sequence ID" value="KAK8758353.1"/>
    <property type="molecule type" value="Genomic_DNA"/>
</dbReference>
<name>A0AAQ4D7B3_AMBAM</name>
<feature type="compositionally biased region" description="Low complexity" evidence="1">
    <location>
        <begin position="129"/>
        <end position="138"/>
    </location>
</feature>
<feature type="compositionally biased region" description="Basic residues" evidence="1">
    <location>
        <begin position="13"/>
        <end position="36"/>
    </location>
</feature>